<dbReference type="AlphaFoldDB" id="A0A6G7YQV7"/>
<feature type="coiled-coil region" evidence="1">
    <location>
        <begin position="178"/>
        <end position="248"/>
    </location>
</feature>
<dbReference type="EMBL" id="CP049869">
    <property type="protein sequence ID" value="QIK79117.1"/>
    <property type="molecule type" value="Genomic_DNA"/>
</dbReference>
<evidence type="ECO:0000256" key="2">
    <source>
        <dbReference type="SAM" id="Phobius"/>
    </source>
</evidence>
<reference evidence="3 4" key="1">
    <citation type="submission" date="2020-03" db="EMBL/GenBank/DDBJ databases">
        <title>Sphingomonas sp. nov., isolated from fish.</title>
        <authorList>
            <person name="Hyun D.-W."/>
            <person name="Bae J.-W."/>
        </authorList>
    </citation>
    <scope>NUCLEOTIDE SEQUENCE [LARGE SCALE GENOMIC DNA]</scope>
    <source>
        <strain evidence="3 4">HDW15B</strain>
    </source>
</reference>
<dbReference type="GO" id="GO:0004713">
    <property type="term" value="F:protein tyrosine kinase activity"/>
    <property type="evidence" value="ECO:0007669"/>
    <property type="project" value="TreeGrafter"/>
</dbReference>
<dbReference type="KEGG" id="spii:G7077_09625"/>
<dbReference type="GO" id="GO:0005886">
    <property type="term" value="C:plasma membrane"/>
    <property type="evidence" value="ECO:0007669"/>
    <property type="project" value="TreeGrafter"/>
</dbReference>
<accession>A0A6G7YQV7</accession>
<protein>
    <submittedName>
        <fullName evidence="3">Lipopolysaccharide biosynthesis protein</fullName>
    </submittedName>
</protein>
<name>A0A6G7YQV7_9SPHN</name>
<keyword evidence="2" id="KW-1133">Transmembrane helix</keyword>
<dbReference type="RefSeq" id="WP_166411508.1">
    <property type="nucleotide sequence ID" value="NZ_CP049869.1"/>
</dbReference>
<evidence type="ECO:0000313" key="3">
    <source>
        <dbReference type="EMBL" id="QIK79117.1"/>
    </source>
</evidence>
<evidence type="ECO:0000313" key="4">
    <source>
        <dbReference type="Proteomes" id="UP000503222"/>
    </source>
</evidence>
<keyword evidence="2" id="KW-0472">Membrane</keyword>
<gene>
    <name evidence="3" type="ORF">G7077_09625</name>
</gene>
<keyword evidence="1" id="KW-0175">Coiled coil</keyword>
<keyword evidence="2" id="KW-0812">Transmembrane</keyword>
<dbReference type="PANTHER" id="PTHR32309">
    <property type="entry name" value="TYROSINE-PROTEIN KINASE"/>
    <property type="match status" value="1"/>
</dbReference>
<proteinExistence type="predicted"/>
<sequence length="474" mass="51072">MISETEQSEGGMGWFFNHLPTILWQRRNLVLVPFVVLSLAATIAAFALPTVYRSTASLLVQSQDLPDALVQSPEAGDIEQRIARIRERVLSRGDLIQLIEQNNLYPNLRRSKPLSKVVEKMRNSTTVGAQANDLGGQSAKSAPIAIDMSFDYSDPTQAQVVLQSFVNSFLTMDTEDVAAQAQLSVRFLEDQATKLRSQISTIENQLTSLKARNGSALASTGAPPMLDLGSYSTQIASLENDNRQLLAQASRAPPKLPELAAAEAALAAAEAMYSDSHPDVQAARTRLRLAQQLARESSAPNDSAVIRSQIAANNATIASLQQARAAAMARAQASATGSARAPAILEQAMQLENKVSGLRDQYKLVSDNLLKAQNGARLANEQRAERLSLVEPPSLPDSPYSPNRPLLVAAGAAAGLIFGLLLACAVEFIRRPLRSPSQIETLGLPLIGVVPLIGENKQPNRFGKVFQRKRVSVA</sequence>
<keyword evidence="4" id="KW-1185">Reference proteome</keyword>
<dbReference type="PANTHER" id="PTHR32309:SF13">
    <property type="entry name" value="FERRIC ENTEROBACTIN TRANSPORT PROTEIN FEPE"/>
    <property type="match status" value="1"/>
</dbReference>
<dbReference type="InterPro" id="IPR050445">
    <property type="entry name" value="Bact_polysacc_biosynth/exp"/>
</dbReference>
<evidence type="ECO:0000256" key="1">
    <source>
        <dbReference type="SAM" id="Coils"/>
    </source>
</evidence>
<feature type="transmembrane region" description="Helical" evidence="2">
    <location>
        <begin position="406"/>
        <end position="429"/>
    </location>
</feature>
<dbReference type="Proteomes" id="UP000503222">
    <property type="component" value="Chromosome"/>
</dbReference>
<feature type="transmembrane region" description="Helical" evidence="2">
    <location>
        <begin position="29"/>
        <end position="52"/>
    </location>
</feature>
<organism evidence="3 4">
    <name type="scientific">Sphingomonas piscis</name>
    <dbReference type="NCBI Taxonomy" id="2714943"/>
    <lineage>
        <taxon>Bacteria</taxon>
        <taxon>Pseudomonadati</taxon>
        <taxon>Pseudomonadota</taxon>
        <taxon>Alphaproteobacteria</taxon>
        <taxon>Sphingomonadales</taxon>
        <taxon>Sphingomonadaceae</taxon>
        <taxon>Sphingomonas</taxon>
    </lineage>
</organism>